<name>A0AAE7CQH1_9GAMM</name>
<dbReference type="KEGG" id="aii:E4K63_03250"/>
<dbReference type="InterPro" id="IPR029062">
    <property type="entry name" value="Class_I_gatase-like"/>
</dbReference>
<sequence>MKRVCNIFVIPDEGKQTMQDDIYDAFINSEKFWRNSFKNKIRDDLQLEFDIIEHKGNLKEYKIHRKGQSTNELQNNNLIRFKNPAYLNNNRSSLYLKEQYQHIFINFLNSQRKEYDCIYKQQNTKLQKQSFVEFLMKNLESPTNCDHLSPILEWIENIKYFISHYKGLIIESTGTTGVHPIFYKKNVVIGQENHDKCGHRSNNSLFICFFSLVALDTAIKSNKVIYGTCHGAQLGWILLGGGMEKIPFVDNPSLEGIAQWSRTHKTQNNNKGLLMHDGMISLFKDVIDYKNIPLDTFKHNYEYLKIINDNNLHENSEKFEYYINKDFNHTLLMTAPIPDKEQLSIDSYHPLSSIPGAKDSLIKFSDTNLYPNEYVGRGDEYSKDIGKQIIVDAFHYNTFYGFQYHPQYTFKNSDTALIFHRIIFDLYKITLN</sequence>
<keyword evidence="2" id="KW-1185">Reference proteome</keyword>
<dbReference type="RefSeq" id="WP_133941280.1">
    <property type="nucleotide sequence ID" value="NZ_CP038241.1"/>
</dbReference>
<dbReference type="AlphaFoldDB" id="A0AAE7CQH1"/>
<gene>
    <name evidence="1" type="ORF">E4K63_03250</name>
</gene>
<dbReference type="Proteomes" id="UP000502004">
    <property type="component" value="Chromosome"/>
</dbReference>
<dbReference type="Gene3D" id="3.40.50.880">
    <property type="match status" value="1"/>
</dbReference>
<dbReference type="SUPFAM" id="SSF52317">
    <property type="entry name" value="Class I glutamine amidotransferase-like"/>
    <property type="match status" value="1"/>
</dbReference>
<reference evidence="1 2" key="1">
    <citation type="submission" date="2019-03" db="EMBL/GenBank/DDBJ databases">
        <title>Complete Genome Sequence of Allofrancisella inopinata Strain SYSU YG23 Isolated from Water-Cooling Systems in China.</title>
        <authorList>
            <person name="Ohrman C."/>
            <person name="Uneklint I."/>
            <person name="Sjodin A."/>
        </authorList>
    </citation>
    <scope>NUCLEOTIDE SEQUENCE [LARGE SCALE GENOMIC DNA]</scope>
    <source>
        <strain evidence="1 2">SYSU YG23</strain>
    </source>
</reference>
<organism evidence="1 2">
    <name type="scientific">Allofrancisella inopinata</name>
    <dbReference type="NCBI Taxonomy" id="1085647"/>
    <lineage>
        <taxon>Bacteria</taxon>
        <taxon>Pseudomonadati</taxon>
        <taxon>Pseudomonadota</taxon>
        <taxon>Gammaproteobacteria</taxon>
        <taxon>Thiotrichales</taxon>
        <taxon>Francisellaceae</taxon>
        <taxon>Allofrancisella</taxon>
    </lineage>
</organism>
<proteinExistence type="predicted"/>
<evidence type="ECO:0000313" key="1">
    <source>
        <dbReference type="EMBL" id="QIV95895.1"/>
    </source>
</evidence>
<evidence type="ECO:0000313" key="2">
    <source>
        <dbReference type="Proteomes" id="UP000502004"/>
    </source>
</evidence>
<protein>
    <submittedName>
        <fullName evidence="1">Uncharacterized protein</fullName>
    </submittedName>
</protein>
<dbReference type="EMBL" id="CP038241">
    <property type="protein sequence ID" value="QIV95895.1"/>
    <property type="molecule type" value="Genomic_DNA"/>
</dbReference>
<accession>A0AAE7CQH1</accession>